<comment type="caution">
    <text evidence="2">The sequence shown here is derived from an EMBL/GenBank/DDBJ whole genome shotgun (WGS) entry which is preliminary data.</text>
</comment>
<feature type="region of interest" description="Disordered" evidence="1">
    <location>
        <begin position="386"/>
        <end position="413"/>
    </location>
</feature>
<proteinExistence type="predicted"/>
<dbReference type="Gene3D" id="2.40.10.120">
    <property type="match status" value="1"/>
</dbReference>
<feature type="compositionally biased region" description="Low complexity" evidence="1">
    <location>
        <begin position="22"/>
        <end position="31"/>
    </location>
</feature>
<feature type="region of interest" description="Disordered" evidence="1">
    <location>
        <begin position="260"/>
        <end position="283"/>
    </location>
</feature>
<dbReference type="AlphaFoldDB" id="A0A918GVF6"/>
<protein>
    <recommendedName>
        <fullName evidence="4">Serine protease</fullName>
    </recommendedName>
</protein>
<sequence length="1244" mass="128728">MTPTSRNRFRETSGDTDEVRGAAEAAGAPPGERAPEPDGPPPAPAGPALVRVHDLAGRPRGTGFLADHHGTVVTSHEAVDGLPRLVLHGARDRCCTVTADAVIPLPGLNLALVRTEGLGLPPLPLTTGDGPAAGSYVRIAAGGWREARVLGTADVTYTSTEGFHFLGGALELAVGTLGRDALRLGGGATGGPVLDAATGAVLGVLGTALRSAHSDVGFAVPLRRADAPGPLAELFAENAATVPAYGPDLNPAGVRELTAASGRPDRTRGAGPAGRAGAPPPVERAAPAAEFAAFADSPAYVLGLVGAPGSGRTTELAALAERRGRGRRPAPTLWLRGADLRAEDASVADAAGRALERAARTVGASGGPAGPNGFGGVGAGRAAEAGGAATEAGGPASAGPGRDAPGGAAGLGDVPPGRVAGLARDAGRPLLLLLDGPEEMPPGLAHRLAEWSESTAAWLRRTGSRLIVACRPEHWERAGAAFPREVLYRPGTAAVPWLPPCVPLGDLTEDEARRARTRLGVPDGTLADADARHPLTLRLLSEVRAALGEPPRPAGGVPALPGGPPEPGPAPAAVLGRDEVLAAHLDLVCLRVAARLATENGLRGTAVRRLAAKVSGQVHEAARRSLAPGQGELDPAAFEEVFPRDQAPARLGGGTGWAAAVLAEGLLVPAGRGYRFAHEELADWLQGFHLDLDGALNALVHRHGPLGTGPAADVPHHRIGPVVESLLHVARQHGSDRLAARLAELAQALDAEPPSWWTARLLTGVLTRVPDPVPYAGVLRRLADAAAARREEGRPVPREFGPAFWAALPVPDDLRLDLFRRLVRADGPPHEPGPRHLDTVASLLTDRPAAVQPCLVRWFDDERPLPAAPHATVATAAQALLHTHRHHAPDDLVETLVDSAHHRAGELLAVLAEEEPSAVCRAADRWARDERPERRAAAVTYALRAAEHVRTETDRQLLRYTALALLVRSADSPLHGAALALLVRDPDSRDRHLERALRHFAAGDPYLPPSALAAALPTHPGPVLDAFRARLRGPDAGEALRRLADAATPELAPRVAEVLAETAAQHPETAGQVAGYVERRLGRDPAAAADDVLLPLAGGLLTIGPVPVRTALATVLGAPGRAPLRGALRDVLLEHERDPAVLDALLRAAVLPVHAGEGGGHGDALRPLVRRVGLLLVRTPKGAARFDGTLVALARQAPGFAARLAGWLAGAPQEWAALIGPGTRRTVESLAGQGIPVRGGGRDR</sequence>
<dbReference type="PANTHER" id="PTHR43019:SF23">
    <property type="entry name" value="PROTEASE DO-LIKE 5, CHLOROPLASTIC"/>
    <property type="match status" value="1"/>
</dbReference>
<gene>
    <name evidence="2" type="ORF">GCM10010238_66010</name>
</gene>
<feature type="compositionally biased region" description="Pro residues" evidence="1">
    <location>
        <begin position="561"/>
        <end position="570"/>
    </location>
</feature>
<evidence type="ECO:0000256" key="1">
    <source>
        <dbReference type="SAM" id="MobiDB-lite"/>
    </source>
</evidence>
<keyword evidence="3" id="KW-1185">Reference proteome</keyword>
<dbReference type="Pfam" id="PF13365">
    <property type="entry name" value="Trypsin_2"/>
    <property type="match status" value="1"/>
</dbReference>
<dbReference type="InterPro" id="IPR009003">
    <property type="entry name" value="Peptidase_S1_PA"/>
</dbReference>
<dbReference type="Proteomes" id="UP000653493">
    <property type="component" value="Unassembled WGS sequence"/>
</dbReference>
<feature type="compositionally biased region" description="Low complexity" evidence="1">
    <location>
        <begin position="269"/>
        <end position="283"/>
    </location>
</feature>
<reference evidence="2" key="1">
    <citation type="journal article" date="2014" name="Int. J. Syst. Evol. Microbiol.">
        <title>Complete genome sequence of Corynebacterium casei LMG S-19264T (=DSM 44701T), isolated from a smear-ripened cheese.</title>
        <authorList>
            <consortium name="US DOE Joint Genome Institute (JGI-PGF)"/>
            <person name="Walter F."/>
            <person name="Albersmeier A."/>
            <person name="Kalinowski J."/>
            <person name="Ruckert C."/>
        </authorList>
    </citation>
    <scope>NUCLEOTIDE SEQUENCE</scope>
    <source>
        <strain evidence="2">JCM 4234</strain>
    </source>
</reference>
<reference evidence="2" key="2">
    <citation type="submission" date="2020-09" db="EMBL/GenBank/DDBJ databases">
        <authorList>
            <person name="Sun Q."/>
            <person name="Ohkuma M."/>
        </authorList>
    </citation>
    <scope>NUCLEOTIDE SEQUENCE</scope>
    <source>
        <strain evidence="2">JCM 4234</strain>
    </source>
</reference>
<accession>A0A918GVF6</accession>
<organism evidence="2 3">
    <name type="scientific">Streptomyces griseoviridis</name>
    <dbReference type="NCBI Taxonomy" id="45398"/>
    <lineage>
        <taxon>Bacteria</taxon>
        <taxon>Bacillati</taxon>
        <taxon>Actinomycetota</taxon>
        <taxon>Actinomycetes</taxon>
        <taxon>Kitasatosporales</taxon>
        <taxon>Streptomycetaceae</taxon>
        <taxon>Streptomyces</taxon>
    </lineage>
</organism>
<dbReference type="PANTHER" id="PTHR43019">
    <property type="entry name" value="SERINE ENDOPROTEASE DEGS"/>
    <property type="match status" value="1"/>
</dbReference>
<evidence type="ECO:0000313" key="3">
    <source>
        <dbReference type="Proteomes" id="UP000653493"/>
    </source>
</evidence>
<dbReference type="InterPro" id="IPR027417">
    <property type="entry name" value="P-loop_NTPase"/>
</dbReference>
<feature type="region of interest" description="Disordered" evidence="1">
    <location>
        <begin position="1"/>
        <end position="48"/>
    </location>
</feature>
<dbReference type="SUPFAM" id="SSF50494">
    <property type="entry name" value="Trypsin-like serine proteases"/>
    <property type="match status" value="1"/>
</dbReference>
<feature type="compositionally biased region" description="Basic and acidic residues" evidence="1">
    <location>
        <begin position="8"/>
        <end position="21"/>
    </location>
</feature>
<evidence type="ECO:0008006" key="4">
    <source>
        <dbReference type="Google" id="ProtNLM"/>
    </source>
</evidence>
<feature type="region of interest" description="Disordered" evidence="1">
    <location>
        <begin position="548"/>
        <end position="571"/>
    </location>
</feature>
<dbReference type="SUPFAM" id="SSF52540">
    <property type="entry name" value="P-loop containing nucleoside triphosphate hydrolases"/>
    <property type="match status" value="1"/>
</dbReference>
<evidence type="ECO:0000313" key="2">
    <source>
        <dbReference type="EMBL" id="GGS68135.1"/>
    </source>
</evidence>
<dbReference type="EMBL" id="BMSL01000036">
    <property type="protein sequence ID" value="GGS68135.1"/>
    <property type="molecule type" value="Genomic_DNA"/>
</dbReference>
<name>A0A918GVF6_STRGD</name>